<accession>A0A381YYY3</accession>
<protein>
    <submittedName>
        <fullName evidence="2">Uncharacterized protein</fullName>
    </submittedName>
</protein>
<dbReference type="EMBL" id="UINC01019406">
    <property type="protein sequence ID" value="SVA82154.1"/>
    <property type="molecule type" value="Genomic_DNA"/>
</dbReference>
<name>A0A381YYY3_9ZZZZ</name>
<evidence type="ECO:0000313" key="2">
    <source>
        <dbReference type="EMBL" id="SVA82154.1"/>
    </source>
</evidence>
<reference evidence="2" key="1">
    <citation type="submission" date="2018-05" db="EMBL/GenBank/DDBJ databases">
        <authorList>
            <person name="Lanie J.A."/>
            <person name="Ng W.-L."/>
            <person name="Kazmierczak K.M."/>
            <person name="Andrzejewski T.M."/>
            <person name="Davidsen T.M."/>
            <person name="Wayne K.J."/>
            <person name="Tettelin H."/>
            <person name="Glass J.I."/>
            <person name="Rusch D."/>
            <person name="Podicherti R."/>
            <person name="Tsui H.-C.T."/>
            <person name="Winkler M.E."/>
        </authorList>
    </citation>
    <scope>NUCLEOTIDE SEQUENCE</scope>
</reference>
<keyword evidence="1" id="KW-0472">Membrane</keyword>
<keyword evidence="1" id="KW-1133">Transmembrane helix</keyword>
<proteinExistence type="predicted"/>
<evidence type="ECO:0000256" key="1">
    <source>
        <dbReference type="SAM" id="Phobius"/>
    </source>
</evidence>
<organism evidence="2">
    <name type="scientific">marine metagenome</name>
    <dbReference type="NCBI Taxonomy" id="408172"/>
    <lineage>
        <taxon>unclassified sequences</taxon>
        <taxon>metagenomes</taxon>
        <taxon>ecological metagenomes</taxon>
    </lineage>
</organism>
<sequence length="24" mass="2934">MLKDWNIDRLLLFFLPLLFLISLV</sequence>
<feature type="transmembrane region" description="Helical" evidence="1">
    <location>
        <begin position="7"/>
        <end position="23"/>
    </location>
</feature>
<dbReference type="AlphaFoldDB" id="A0A381YYY3"/>
<gene>
    <name evidence="2" type="ORF">METZ01_LOCUS135008</name>
</gene>
<keyword evidence="1" id="KW-0812">Transmembrane</keyword>
<feature type="non-terminal residue" evidence="2">
    <location>
        <position position="24"/>
    </location>
</feature>